<dbReference type="Gene3D" id="1.25.40.390">
    <property type="match status" value="1"/>
</dbReference>
<dbReference type="Proteomes" id="UP000193804">
    <property type="component" value="Unassembled WGS sequence"/>
</dbReference>
<organism evidence="2 3">
    <name type="scientific">Marivirga sericea</name>
    <dbReference type="NCBI Taxonomy" id="1028"/>
    <lineage>
        <taxon>Bacteria</taxon>
        <taxon>Pseudomonadati</taxon>
        <taxon>Bacteroidota</taxon>
        <taxon>Cytophagia</taxon>
        <taxon>Cytophagales</taxon>
        <taxon>Marivirgaceae</taxon>
        <taxon>Marivirga</taxon>
    </lineage>
</organism>
<evidence type="ECO:0000256" key="1">
    <source>
        <dbReference type="SAM" id="SignalP"/>
    </source>
</evidence>
<evidence type="ECO:0000313" key="3">
    <source>
        <dbReference type="Proteomes" id="UP000193804"/>
    </source>
</evidence>
<dbReference type="AlphaFoldDB" id="A0A1X7KC46"/>
<sequence>MKNLHKLYFLLIAVIIFASSCEDITEINEDPNRPTEVPVEYLLTSAERQLGNRLYGGFDNVAFGMTVSQYWAQNEYSDETRYQFRANTNNTFWSDFYTAINDLQEIKTINRTIDKGQQGVNQDAVATILQSWAYHSMVDIYGDIPFEEALQGTDIPSPAYSDQQEIYTALIDSISSAVAAIDPSAPGFPGGDVIFGGDLSKWQKFGNSLLLRIGIRISEVNPGLAETTITGAASGAIASNADNASIQYITAQPNVNPLFVSYVVNGRQDYCATENFVGLLTGLSDPRIGEYFTPAASTGTFEGLPYGVTSAVAAGISRDAVSQLNPQVYAADFPGILMDYMETSFILAEAAANGWAVGGTAETYYAQAITASMNFWGITEAADIAAYIAANPYSEENLKVQKYIAMYYQGWQSWAEIRRMNLESVDAANLVDITDIEVFVDVTSVLKRRIYPQNEQTLNGANYSAASSNIGSDAYSTNLFWDID</sequence>
<name>A0A1X7KC46_9BACT</name>
<dbReference type="OrthoDB" id="973072at2"/>
<keyword evidence="1" id="KW-0732">Signal</keyword>
<dbReference type="PROSITE" id="PS51257">
    <property type="entry name" value="PROKAR_LIPOPROTEIN"/>
    <property type="match status" value="1"/>
</dbReference>
<dbReference type="SUPFAM" id="SSF48452">
    <property type="entry name" value="TPR-like"/>
    <property type="match status" value="1"/>
</dbReference>
<feature type="chain" id="PRO_5012123561" evidence="1">
    <location>
        <begin position="22"/>
        <end position="484"/>
    </location>
</feature>
<dbReference type="InterPro" id="IPR011990">
    <property type="entry name" value="TPR-like_helical_dom_sf"/>
</dbReference>
<dbReference type="InterPro" id="IPR041662">
    <property type="entry name" value="SusD-like_2"/>
</dbReference>
<dbReference type="EMBL" id="FXAW01000005">
    <property type="protein sequence ID" value="SMG38410.1"/>
    <property type="molecule type" value="Genomic_DNA"/>
</dbReference>
<reference evidence="3" key="1">
    <citation type="submission" date="2017-04" db="EMBL/GenBank/DDBJ databases">
        <authorList>
            <person name="Varghese N."/>
            <person name="Submissions S."/>
        </authorList>
    </citation>
    <scope>NUCLEOTIDE SEQUENCE [LARGE SCALE GENOMIC DNA]</scope>
    <source>
        <strain evidence="3">DSM 4125</strain>
    </source>
</reference>
<evidence type="ECO:0000313" key="2">
    <source>
        <dbReference type="EMBL" id="SMG38410.1"/>
    </source>
</evidence>
<dbReference type="Pfam" id="PF12771">
    <property type="entry name" value="SusD-like_2"/>
    <property type="match status" value="1"/>
</dbReference>
<dbReference type="RefSeq" id="WP_085517711.1">
    <property type="nucleotide sequence ID" value="NZ_FXAW01000005.1"/>
</dbReference>
<gene>
    <name evidence="2" type="ORF">SAMN05661096_02539</name>
</gene>
<feature type="signal peptide" evidence="1">
    <location>
        <begin position="1"/>
        <end position="21"/>
    </location>
</feature>
<proteinExistence type="predicted"/>
<dbReference type="STRING" id="1028.SAMN05661096_02539"/>
<accession>A0A1X7KC46</accession>
<protein>
    <submittedName>
        <fullName evidence="2">Starch-binding associating with outer membrane</fullName>
    </submittedName>
</protein>
<keyword evidence="3" id="KW-1185">Reference proteome</keyword>